<proteinExistence type="predicted"/>
<feature type="compositionally biased region" description="Basic and acidic residues" evidence="1">
    <location>
        <begin position="150"/>
        <end position="161"/>
    </location>
</feature>
<reference evidence="2" key="1">
    <citation type="submission" date="2021-09" db="EMBL/GenBank/DDBJ databases">
        <authorList>
            <consortium name="Pathogen Informatics"/>
        </authorList>
    </citation>
    <scope>NUCLEOTIDE SEQUENCE</scope>
    <source>
        <strain evidence="2">PvW1</strain>
    </source>
</reference>
<name>A0A8S4HFK0_PLAVI</name>
<feature type="compositionally biased region" description="Basic and acidic residues" evidence="1">
    <location>
        <begin position="129"/>
        <end position="138"/>
    </location>
</feature>
<evidence type="ECO:0000313" key="2">
    <source>
        <dbReference type="EMBL" id="CAG9482880.1"/>
    </source>
</evidence>
<feature type="compositionally biased region" description="Polar residues" evidence="1">
    <location>
        <begin position="339"/>
        <end position="364"/>
    </location>
</feature>
<dbReference type="AlphaFoldDB" id="A0A8S4HFK0"/>
<evidence type="ECO:0000256" key="1">
    <source>
        <dbReference type="SAM" id="MobiDB-lite"/>
    </source>
</evidence>
<comment type="caution">
    <text evidence="2">The sequence shown here is derived from an EMBL/GenBank/DDBJ whole genome shotgun (WGS) entry which is preliminary data.</text>
</comment>
<evidence type="ECO:0000313" key="3">
    <source>
        <dbReference type="Proteomes" id="UP000779233"/>
    </source>
</evidence>
<feature type="compositionally biased region" description="Polar residues" evidence="1">
    <location>
        <begin position="231"/>
        <end position="248"/>
    </location>
</feature>
<dbReference type="VEuPathDB" id="PlasmoDB:PVPAM_080009300"/>
<organism evidence="2 3">
    <name type="scientific">Plasmodium vivax</name>
    <name type="common">malaria parasite P. vivax</name>
    <dbReference type="NCBI Taxonomy" id="5855"/>
    <lineage>
        <taxon>Eukaryota</taxon>
        <taxon>Sar</taxon>
        <taxon>Alveolata</taxon>
        <taxon>Apicomplexa</taxon>
        <taxon>Aconoidasida</taxon>
        <taxon>Haemosporida</taxon>
        <taxon>Plasmodiidae</taxon>
        <taxon>Plasmodium</taxon>
        <taxon>Plasmodium (Plasmodium)</taxon>
    </lineage>
</organism>
<gene>
    <name evidence="2" type="ORF">PVW1_040031900</name>
</gene>
<protein>
    <submittedName>
        <fullName evidence="2">(malaria parasite P. vivax) hypothetical protein</fullName>
    </submittedName>
</protein>
<feature type="region of interest" description="Disordered" evidence="1">
    <location>
        <begin position="219"/>
        <end position="248"/>
    </location>
</feature>
<feature type="region of interest" description="Disordered" evidence="1">
    <location>
        <begin position="321"/>
        <end position="366"/>
    </location>
</feature>
<feature type="region of interest" description="Disordered" evidence="1">
    <location>
        <begin position="98"/>
        <end position="196"/>
    </location>
</feature>
<sequence>MGWPFGRYNIISNLYNRYNDAPCMNTYATIKSDIIQKIEDFEKATHDNFYEQWDQLNKHIIQKDKELSACYKKRYVNSKLNDDETIKNFKKKCNAKRECNNGKSPAKKTPIIKPTTQRNCKGSMGCKSETTERVDFKSQSKFVPGPTDPKSLEIKNPKDQDQNQADVQKAGQESVVPQPQTITMPSGSSDGTHDKASQKIVIHHSTTPGTVETQEQQLNASVSSGIRGLDSSLSDPSSECVSGKTSDSTCTSMGKNLGTIYIQTNEHSGKTLDANNPETQDSAGNVLAEQTSDDKYITSKIAHNLSFPEGTPGFVQLADEDSPPTITDRGSTGAVASDPESTGTEKVVSESLSSAPSDARNNGITDVDMSNDFKAADSEIKSVKVSHVLTHGSEGLCTEGTCNEAQNTEITSNNNNDILGTLSRVFNVIEENKDNMIKASAPMGIVMLLGLLFKYTPLWRVLTKKNRKKGAGINEELNSVVQEPSIMDDERSIPFSYGAFEYSSFDQNVY</sequence>
<feature type="compositionally biased region" description="Polar residues" evidence="1">
    <location>
        <begin position="175"/>
        <end position="190"/>
    </location>
</feature>
<dbReference type="Proteomes" id="UP000779233">
    <property type="component" value="Unassembled WGS sequence"/>
</dbReference>
<dbReference type="EMBL" id="CAJZCX010000013">
    <property type="protein sequence ID" value="CAG9482880.1"/>
    <property type="molecule type" value="Genomic_DNA"/>
</dbReference>
<accession>A0A8S4HFK0</accession>